<dbReference type="InterPro" id="IPR003820">
    <property type="entry name" value="KdpC"/>
</dbReference>
<evidence type="ECO:0000256" key="1">
    <source>
        <dbReference type="ARBA" id="ARBA00022448"/>
    </source>
</evidence>
<reference evidence="12 13" key="1">
    <citation type="submission" date="2018-12" db="EMBL/GenBank/DDBJ databases">
        <authorList>
            <person name="Criscuolo A."/>
        </authorList>
    </citation>
    <scope>NUCLEOTIDE SEQUENCE [LARGE SCALE GENOMIC DNA]</scope>
    <source>
        <strain evidence="12">ACIP1116281</strain>
    </source>
</reference>
<accession>A0A3S4GHG9</accession>
<evidence type="ECO:0000256" key="4">
    <source>
        <dbReference type="ARBA" id="ARBA00022692"/>
    </source>
</evidence>
<keyword evidence="6 11" id="KW-0067">ATP-binding</keyword>
<dbReference type="RefSeq" id="WP_126148829.1">
    <property type="nucleotide sequence ID" value="NZ_JBHTMH010000001.1"/>
</dbReference>
<gene>
    <name evidence="12" type="primary">kdpC_1</name>
    <name evidence="11" type="synonym">kdpC</name>
    <name evidence="12" type="ORF">DEVEQU_00357</name>
</gene>
<evidence type="ECO:0000256" key="6">
    <source>
        <dbReference type="ARBA" id="ARBA00022840"/>
    </source>
</evidence>
<protein>
    <recommendedName>
        <fullName evidence="11">Potassium-transporting ATPase KdpC subunit</fullName>
    </recommendedName>
    <alternativeName>
        <fullName evidence="11">ATP phosphohydrolase [potassium-transporting] C chain</fullName>
    </alternativeName>
    <alternativeName>
        <fullName evidence="11">Potassium-binding and translocating subunit C</fullName>
    </alternativeName>
    <alternativeName>
        <fullName evidence="11">Potassium-translocating ATPase C chain</fullName>
    </alternativeName>
</protein>
<keyword evidence="8 11" id="KW-1133">Transmembrane helix</keyword>
<keyword evidence="2 11" id="KW-1003">Cell membrane</keyword>
<comment type="similarity">
    <text evidence="11">Belongs to the KdpC family.</text>
</comment>
<keyword evidence="10 11" id="KW-0472">Membrane</keyword>
<evidence type="ECO:0000256" key="7">
    <source>
        <dbReference type="ARBA" id="ARBA00022958"/>
    </source>
</evidence>
<proteinExistence type="inferred from homology"/>
<keyword evidence="9 11" id="KW-0406">Ion transport</keyword>
<dbReference type="EMBL" id="UZWD01000004">
    <property type="protein sequence ID" value="VDS03236.1"/>
    <property type="molecule type" value="Genomic_DNA"/>
</dbReference>
<dbReference type="NCBIfam" id="TIGR00681">
    <property type="entry name" value="kdpC"/>
    <property type="match status" value="1"/>
</dbReference>
<dbReference type="AlphaFoldDB" id="A0A3S4GHG9"/>
<dbReference type="PANTHER" id="PTHR30042">
    <property type="entry name" value="POTASSIUM-TRANSPORTING ATPASE C CHAIN"/>
    <property type="match status" value="1"/>
</dbReference>
<evidence type="ECO:0000256" key="10">
    <source>
        <dbReference type="ARBA" id="ARBA00023136"/>
    </source>
</evidence>
<keyword evidence="1 11" id="KW-0813">Transport</keyword>
<keyword evidence="3 11" id="KW-0633">Potassium transport</keyword>
<evidence type="ECO:0000256" key="3">
    <source>
        <dbReference type="ARBA" id="ARBA00022538"/>
    </source>
</evidence>
<dbReference type="Pfam" id="PF02669">
    <property type="entry name" value="KdpC"/>
    <property type="match status" value="1"/>
</dbReference>
<keyword evidence="12" id="KW-0378">Hydrolase</keyword>
<keyword evidence="5 11" id="KW-0547">Nucleotide-binding</keyword>
<evidence type="ECO:0000256" key="11">
    <source>
        <dbReference type="HAMAP-Rule" id="MF_00276"/>
    </source>
</evidence>
<keyword evidence="7 11" id="KW-0630">Potassium</keyword>
<comment type="function">
    <text evidence="11">Part of the high-affinity ATP-driven potassium transport (or Kdp) system, which catalyzes the hydrolysis of ATP coupled with the electrogenic transport of potassium into the cytoplasm. This subunit acts as a catalytic chaperone that increases the ATP-binding affinity of the ATP-hydrolyzing subunit KdpB by the formation of a transient KdpB/KdpC/ATP ternary complex.</text>
</comment>
<dbReference type="PANTHER" id="PTHR30042:SF2">
    <property type="entry name" value="POTASSIUM-TRANSPORTING ATPASE KDPC SUBUNIT"/>
    <property type="match status" value="1"/>
</dbReference>
<dbReference type="GO" id="GO:0016787">
    <property type="term" value="F:hydrolase activity"/>
    <property type="evidence" value="ECO:0007669"/>
    <property type="project" value="UniProtKB-KW"/>
</dbReference>
<comment type="subunit">
    <text evidence="11">The system is composed of three essential subunits: KdpA, KdpB and KdpC.</text>
</comment>
<evidence type="ECO:0000256" key="2">
    <source>
        <dbReference type="ARBA" id="ARBA00022475"/>
    </source>
</evidence>
<name>A0A3S4GHG9_9HYPH</name>
<sequence>MLSQIRPAIVLTLAFSLLTGIAYPLAMTGVGQAMFPAQANGSRIERGGVIVGSALIGQNFTSAGYFWPRPSAAGGAPYNASASGGSNYGATDTRLVERIAEAADGRRAVPADAVTTSASGLDPDISPENARSQIERVAGARGVDKATITRLVTDMTQMPTLGIFGEPRVNVLALNLALDALAQPAR</sequence>
<evidence type="ECO:0000256" key="9">
    <source>
        <dbReference type="ARBA" id="ARBA00023065"/>
    </source>
</evidence>
<evidence type="ECO:0000256" key="5">
    <source>
        <dbReference type="ARBA" id="ARBA00022741"/>
    </source>
</evidence>
<dbReference type="HAMAP" id="MF_00276">
    <property type="entry name" value="KdpC"/>
    <property type="match status" value="1"/>
</dbReference>
<evidence type="ECO:0000313" key="13">
    <source>
        <dbReference type="Proteomes" id="UP000268844"/>
    </source>
</evidence>
<keyword evidence="4 11" id="KW-0812">Transmembrane</keyword>
<dbReference type="Proteomes" id="UP000268844">
    <property type="component" value="Unassembled WGS sequence"/>
</dbReference>
<dbReference type="OrthoDB" id="9788285at2"/>
<dbReference type="NCBIfam" id="NF001454">
    <property type="entry name" value="PRK00315.1"/>
    <property type="match status" value="1"/>
</dbReference>
<dbReference type="PIRSF" id="PIRSF001296">
    <property type="entry name" value="K_ATPase_KdpC"/>
    <property type="match status" value="1"/>
</dbReference>
<evidence type="ECO:0000256" key="8">
    <source>
        <dbReference type="ARBA" id="ARBA00022989"/>
    </source>
</evidence>
<keyword evidence="13" id="KW-1185">Reference proteome</keyword>
<dbReference type="GO" id="GO:0005524">
    <property type="term" value="F:ATP binding"/>
    <property type="evidence" value="ECO:0007669"/>
    <property type="project" value="UniProtKB-UniRule"/>
</dbReference>
<comment type="subcellular location">
    <subcellularLocation>
        <location evidence="11">Cell membrane</location>
        <topology evidence="11">Single-pass membrane protein</topology>
    </subcellularLocation>
</comment>
<evidence type="ECO:0000313" key="12">
    <source>
        <dbReference type="EMBL" id="VDS03236.1"/>
    </source>
</evidence>
<organism evidence="12 13">
    <name type="scientific">Devosia equisanguinis</name>
    <dbReference type="NCBI Taxonomy" id="2490941"/>
    <lineage>
        <taxon>Bacteria</taxon>
        <taxon>Pseudomonadati</taxon>
        <taxon>Pseudomonadota</taxon>
        <taxon>Alphaproteobacteria</taxon>
        <taxon>Hyphomicrobiales</taxon>
        <taxon>Devosiaceae</taxon>
        <taxon>Devosia</taxon>
    </lineage>
</organism>
<dbReference type="GO" id="GO:0008556">
    <property type="term" value="F:P-type potassium transmembrane transporter activity"/>
    <property type="evidence" value="ECO:0007669"/>
    <property type="project" value="InterPro"/>
</dbReference>
<dbReference type="GO" id="GO:0005886">
    <property type="term" value="C:plasma membrane"/>
    <property type="evidence" value="ECO:0007669"/>
    <property type="project" value="UniProtKB-SubCell"/>
</dbReference>